<organism evidence="6 7">
    <name type="scientific">Mycena alexandri</name>
    <dbReference type="NCBI Taxonomy" id="1745969"/>
    <lineage>
        <taxon>Eukaryota</taxon>
        <taxon>Fungi</taxon>
        <taxon>Dikarya</taxon>
        <taxon>Basidiomycota</taxon>
        <taxon>Agaricomycotina</taxon>
        <taxon>Agaricomycetes</taxon>
        <taxon>Agaricomycetidae</taxon>
        <taxon>Agaricales</taxon>
        <taxon>Marasmiineae</taxon>
        <taxon>Mycenaceae</taxon>
        <taxon>Mycena</taxon>
    </lineage>
</organism>
<dbReference type="InterPro" id="IPR001138">
    <property type="entry name" value="Zn2Cys6_DnaBD"/>
</dbReference>
<evidence type="ECO:0000313" key="6">
    <source>
        <dbReference type="EMBL" id="KAJ7022453.1"/>
    </source>
</evidence>
<dbReference type="GO" id="GO:0006351">
    <property type="term" value="P:DNA-templated transcription"/>
    <property type="evidence" value="ECO:0007669"/>
    <property type="project" value="InterPro"/>
</dbReference>
<feature type="domain" description="Zn(2)-C6 fungal-type" evidence="5">
    <location>
        <begin position="17"/>
        <end position="46"/>
    </location>
</feature>
<evidence type="ECO:0000256" key="2">
    <source>
        <dbReference type="ARBA" id="ARBA00023242"/>
    </source>
</evidence>
<dbReference type="CDD" id="cd12148">
    <property type="entry name" value="fungal_TF_MHR"/>
    <property type="match status" value="1"/>
</dbReference>
<accession>A0AAD6S7A5</accession>
<reference evidence="6" key="1">
    <citation type="submission" date="2023-03" db="EMBL/GenBank/DDBJ databases">
        <title>Massive genome expansion in bonnet fungi (Mycena s.s.) driven by repeated elements and novel gene families across ecological guilds.</title>
        <authorList>
            <consortium name="Lawrence Berkeley National Laboratory"/>
            <person name="Harder C.B."/>
            <person name="Miyauchi S."/>
            <person name="Viragh M."/>
            <person name="Kuo A."/>
            <person name="Thoen E."/>
            <person name="Andreopoulos B."/>
            <person name="Lu D."/>
            <person name="Skrede I."/>
            <person name="Drula E."/>
            <person name="Henrissat B."/>
            <person name="Morin E."/>
            <person name="Kohler A."/>
            <person name="Barry K."/>
            <person name="LaButti K."/>
            <person name="Morin E."/>
            <person name="Salamov A."/>
            <person name="Lipzen A."/>
            <person name="Mereny Z."/>
            <person name="Hegedus B."/>
            <person name="Baldrian P."/>
            <person name="Stursova M."/>
            <person name="Weitz H."/>
            <person name="Taylor A."/>
            <person name="Grigoriev I.V."/>
            <person name="Nagy L.G."/>
            <person name="Martin F."/>
            <person name="Kauserud H."/>
        </authorList>
    </citation>
    <scope>NUCLEOTIDE SEQUENCE</scope>
    <source>
        <strain evidence="6">CBHHK200</strain>
    </source>
</reference>
<dbReference type="PANTHER" id="PTHR46910">
    <property type="entry name" value="TRANSCRIPTION FACTOR PDR1"/>
    <property type="match status" value="1"/>
</dbReference>
<keyword evidence="1" id="KW-0479">Metal-binding</keyword>
<dbReference type="Proteomes" id="UP001218188">
    <property type="component" value="Unassembled WGS sequence"/>
</dbReference>
<keyword evidence="7" id="KW-1185">Reference proteome</keyword>
<dbReference type="GO" id="GO:0008270">
    <property type="term" value="F:zinc ion binding"/>
    <property type="evidence" value="ECO:0007669"/>
    <property type="project" value="InterPro"/>
</dbReference>
<dbReference type="PANTHER" id="PTHR46910:SF38">
    <property type="entry name" value="ZN(2)-C6 FUNGAL-TYPE DOMAIN-CONTAINING PROTEIN"/>
    <property type="match status" value="1"/>
</dbReference>
<name>A0AAD6S7A5_9AGAR</name>
<feature type="region of interest" description="Disordered" evidence="3">
    <location>
        <begin position="1"/>
        <end position="28"/>
    </location>
</feature>
<dbReference type="Pfam" id="PF04082">
    <property type="entry name" value="Fungal_trans"/>
    <property type="match status" value="1"/>
</dbReference>
<protein>
    <submittedName>
        <fullName evidence="6">Fungal-specific transcription factor domain-containing protein</fullName>
    </submittedName>
</protein>
<dbReference type="PROSITE" id="PS00463">
    <property type="entry name" value="ZN2_CY6_FUNGAL_1"/>
    <property type="match status" value="1"/>
</dbReference>
<keyword evidence="4" id="KW-0472">Membrane</keyword>
<feature type="transmembrane region" description="Helical" evidence="4">
    <location>
        <begin position="542"/>
        <end position="561"/>
    </location>
</feature>
<feature type="region of interest" description="Disordered" evidence="3">
    <location>
        <begin position="77"/>
        <end position="99"/>
    </location>
</feature>
<feature type="region of interest" description="Disordered" evidence="3">
    <location>
        <begin position="611"/>
        <end position="632"/>
    </location>
</feature>
<dbReference type="GO" id="GO:0000981">
    <property type="term" value="F:DNA-binding transcription factor activity, RNA polymerase II-specific"/>
    <property type="evidence" value="ECO:0007669"/>
    <property type="project" value="InterPro"/>
</dbReference>
<comment type="caution">
    <text evidence="6">The sequence shown here is derived from an EMBL/GenBank/DDBJ whole genome shotgun (WGS) entry which is preliminary data.</text>
</comment>
<sequence length="752" mass="83436">MDGVQNLNETRKKKARPCDRCRTKKRRCDGEHPCSYCVQHEHQCTYQQKAMKRVSTASRYVHSLETRLQSAEALLRESNVVPSPSPPSSADSPPAPVQGSGMSVIIRVIRRLNTPLLVPRPDDLSPAELSESLQSLSINNPSDEGFQGKSSQAMLIKAVVDLKSQAIPPATSRSGVSPHSKPWCINPWDDVPPRPNYDFPNEALMLSLISNFFSHVNVFLPILHRPTFERSFKANQHLHDDGFARTLLLICALGARCADDPHVEHPGTRNTNGWKWFSQVQLTVYRQPTLYDLQCYCLAAQFLDRASGLRAAWTLVGVGLRLGQDLGAHRAKNIGLRSLTPEQELERRTYWALVLLDAQYCAALGRSIGIQAHDFDLDPPVQCDDEYWEATTLNAAFRQPLAKPSLVDYFACQLTLNRVLSFTLKCLYCNNRMKVTVGMTGREEEEKVVMELDSALNTWADSVPAHLRWDPSRETDIFFDQSAALSLNYYLARIFIHRPLIPAIRPAANPSGVPSLTICNNAARACSRIAELHHRRRPHNPLIFGQTAVFTAGIVLLLNIWGGKRTGRAYEADLADAHRCINVLRAQKESTPTTGPLVDTLEQLMKVDRAPVGPKESHKAPPHLSGVDVGATPSSGLNLSNPLPWPVYDPVLETADEATKWLNPKTQHLRSEPLGYLETVAPGIPPSFPLPFPNSFFFNPSLLPDDISDFDTKTQMGMDTAALWSAAPTGFEASGWDLYLNSMTSSSGIGSF</sequence>
<gene>
    <name evidence="6" type="ORF">C8F04DRAFT_1137962</name>
</gene>
<evidence type="ECO:0000256" key="4">
    <source>
        <dbReference type="SAM" id="Phobius"/>
    </source>
</evidence>
<dbReference type="EMBL" id="JARJCM010000209">
    <property type="protein sequence ID" value="KAJ7022453.1"/>
    <property type="molecule type" value="Genomic_DNA"/>
</dbReference>
<dbReference type="GO" id="GO:0003677">
    <property type="term" value="F:DNA binding"/>
    <property type="evidence" value="ECO:0007669"/>
    <property type="project" value="InterPro"/>
</dbReference>
<dbReference type="SMART" id="SM00066">
    <property type="entry name" value="GAL4"/>
    <property type="match status" value="1"/>
</dbReference>
<dbReference type="Gene3D" id="4.10.240.10">
    <property type="entry name" value="Zn(2)-C6 fungal-type DNA-binding domain"/>
    <property type="match status" value="1"/>
</dbReference>
<evidence type="ECO:0000313" key="7">
    <source>
        <dbReference type="Proteomes" id="UP001218188"/>
    </source>
</evidence>
<proteinExistence type="predicted"/>
<dbReference type="InterPro" id="IPR036864">
    <property type="entry name" value="Zn2-C6_fun-type_DNA-bd_sf"/>
</dbReference>
<evidence type="ECO:0000256" key="1">
    <source>
        <dbReference type="ARBA" id="ARBA00022723"/>
    </source>
</evidence>
<dbReference type="InterPro" id="IPR007219">
    <property type="entry name" value="XnlR_reg_dom"/>
</dbReference>
<dbReference type="AlphaFoldDB" id="A0AAD6S7A5"/>
<dbReference type="CDD" id="cd00067">
    <property type="entry name" value="GAL4"/>
    <property type="match status" value="1"/>
</dbReference>
<evidence type="ECO:0000256" key="3">
    <source>
        <dbReference type="SAM" id="MobiDB-lite"/>
    </source>
</evidence>
<dbReference type="PROSITE" id="PS50048">
    <property type="entry name" value="ZN2_CY6_FUNGAL_2"/>
    <property type="match status" value="1"/>
</dbReference>
<dbReference type="SMART" id="SM00906">
    <property type="entry name" value="Fungal_trans"/>
    <property type="match status" value="1"/>
</dbReference>
<evidence type="ECO:0000259" key="5">
    <source>
        <dbReference type="PROSITE" id="PS50048"/>
    </source>
</evidence>
<dbReference type="SUPFAM" id="SSF57701">
    <property type="entry name" value="Zn2/Cys6 DNA-binding domain"/>
    <property type="match status" value="1"/>
</dbReference>
<keyword evidence="2" id="KW-0539">Nucleus</keyword>
<dbReference type="Pfam" id="PF00172">
    <property type="entry name" value="Zn_clus"/>
    <property type="match status" value="1"/>
</dbReference>
<keyword evidence="4" id="KW-1133">Transmembrane helix</keyword>
<dbReference type="InterPro" id="IPR050987">
    <property type="entry name" value="AtrR-like"/>
</dbReference>
<keyword evidence="4" id="KW-0812">Transmembrane</keyword>